<organism evidence="3 4">
    <name type="scientific">Buttiauxella warmboldiae</name>
    <dbReference type="NCBI Taxonomy" id="82993"/>
    <lineage>
        <taxon>Bacteria</taxon>
        <taxon>Pseudomonadati</taxon>
        <taxon>Pseudomonadota</taxon>
        <taxon>Gammaproteobacteria</taxon>
        <taxon>Enterobacterales</taxon>
        <taxon>Enterobacteriaceae</taxon>
        <taxon>Buttiauxella</taxon>
    </lineage>
</organism>
<dbReference type="InterPro" id="IPR001300">
    <property type="entry name" value="Peptidase_C2_calpain_cat"/>
</dbReference>
<feature type="domain" description="Calpain catalytic" evidence="2">
    <location>
        <begin position="805"/>
        <end position="1038"/>
    </location>
</feature>
<gene>
    <name evidence="3" type="ORF">EHN07_03705</name>
</gene>
<evidence type="ECO:0000313" key="3">
    <source>
        <dbReference type="EMBL" id="RPH30224.1"/>
    </source>
</evidence>
<dbReference type="Gene3D" id="3.90.70.10">
    <property type="entry name" value="Cysteine proteinases"/>
    <property type="match status" value="1"/>
</dbReference>
<dbReference type="Pfam" id="PF00648">
    <property type="entry name" value="Peptidase_C2"/>
    <property type="match status" value="1"/>
</dbReference>
<feature type="active site" evidence="1">
    <location>
        <position position="844"/>
    </location>
</feature>
<reference evidence="3 4" key="1">
    <citation type="submission" date="2018-11" db="EMBL/GenBank/DDBJ databases">
        <title>Draft genome sequence of Buttiauxella warmboldiae CCUG 35512.</title>
        <authorList>
            <person name="Salva-Serra F."/>
            <person name="Marathe N."/>
            <person name="Moore E."/>
            <person name="Svensson L."/>
            <person name="Engstrom-Jakobsson H."/>
        </authorList>
    </citation>
    <scope>NUCLEOTIDE SEQUENCE [LARGE SCALE GENOMIC DNA]</scope>
    <source>
        <strain evidence="3 4">CCUG 35512</strain>
    </source>
</reference>
<dbReference type="InterPro" id="IPR032675">
    <property type="entry name" value="LRR_dom_sf"/>
</dbReference>
<dbReference type="InterPro" id="IPR038765">
    <property type="entry name" value="Papain-like_cys_pep_sf"/>
</dbReference>
<dbReference type="SUPFAM" id="SSF54001">
    <property type="entry name" value="Cysteine proteinases"/>
    <property type="match status" value="1"/>
</dbReference>
<dbReference type="OrthoDB" id="6617717at2"/>
<dbReference type="Proteomes" id="UP000268615">
    <property type="component" value="Unassembled WGS sequence"/>
</dbReference>
<dbReference type="Gene3D" id="3.80.10.10">
    <property type="entry name" value="Ribonuclease Inhibitor"/>
    <property type="match status" value="1"/>
</dbReference>
<dbReference type="GO" id="GO:0004198">
    <property type="term" value="F:calcium-dependent cysteine-type endopeptidase activity"/>
    <property type="evidence" value="ECO:0007669"/>
    <property type="project" value="InterPro"/>
</dbReference>
<accession>A0A3N5DNE6</accession>
<evidence type="ECO:0000256" key="1">
    <source>
        <dbReference type="PROSITE-ProRule" id="PRU00239"/>
    </source>
</evidence>
<keyword evidence="1" id="KW-0645">Protease</keyword>
<dbReference type="GO" id="GO:0006508">
    <property type="term" value="P:proteolysis"/>
    <property type="evidence" value="ECO:0007669"/>
    <property type="project" value="UniProtKB-KW"/>
</dbReference>
<comment type="caution">
    <text evidence="3">The sequence shown here is derived from an EMBL/GenBank/DDBJ whole genome shotgun (WGS) entry which is preliminary data.</text>
</comment>
<dbReference type="AlphaFoldDB" id="A0A3N5DNE6"/>
<feature type="active site" evidence="1">
    <location>
        <position position="997"/>
    </location>
</feature>
<sequence>MASAQDGTTSPDINNISAWTQADYALLNSDIIQSLSSAQIQQMQHPDWMPASAAAGFTAEKLAGINISLSWFSAAWLNYLPLATFQALDSSRLGQIAAATWAQIDNAHITALTPTQIGIVGQRAVLSSAQFALLDLTAVSPTAMASWGQSSWAGTTAAQMSLLTKAQIDAMQNATWLPLSAVSGIQPSQVLVFTTNYSRFNGAWFNQMRLDSFQALDNSRLAQISAATWTQIDKAHFSALNATQISVIKLDFSAIAVDWISSLTPEVFQGLTATQLGQLNASAIAGISDSCLGTLTPIQLTALHDLSQLSAHQFSLLNLSAMSNAQIAAWTPDQYATITPAEFSSLTTAQIGAMTNPAALPLNVVSALTVAQVNAINTDFSLLPDSWLNSLSTTALQGLTPYQFSHLSSLTPAEVNNITSIAALSSAQFGQLNLTGLSTSAIAGWVKSQYAGLTAQQISSLSNAQIHAMQHPDWMSASAAPGFTAEKLASLAISFYWFSSDWLNNLNISTFQSMTATQLNQISASTLSAVDNAHLTALSAAQVATMNNLGSLPRGKFGILNISALSASQLGSLTRTQYQGLTQAQFNTLNATQVQALTHPEWLQPGLLNNLSLTQFQSMTAAQFAALTPAAISNLDAAHLACYAGDLTTLSNDTLLSIESRLTAAQRSTLTASQQSLVALNQSTEQSLISSLSDMGLKNIMQTLDASNESLFSFRSIESVMKDFAAELTDGLTASQYNDLKIYLQDIGAVHGTTSSIYSLINGMVTGANGASVQWTSPVDGSFTRIGSLNVDSSATQFGQLITTWLDGADVPVSSSTAHVDGRPLFADGMPSINDIRQGGIGDCSYLSALQAVVDADPNFIKSMIVQNSNDTYSVRFFNKGVATWVNVDSNVCSYGASMDTSNWVAIAERANVAFESTYWGENNSYSSLPGLFEKLQAITGDQITQFRATYTSEETWNTTDFELLKTAVLNGAPAQLSSWENSTDPVTGQTNFVGGHAFAIIGFNEATNDFILTNPWGAYRTDNVDGTFEASMDEMWQHGNFNTCIGFANSYTASGAAGQLVTAMASVAPAPAASSLSLVSQTTNTNTGVLAVAHA</sequence>
<protein>
    <recommendedName>
        <fullName evidence="2">Calpain catalytic domain-containing protein</fullName>
    </recommendedName>
</protein>
<name>A0A3N5DNE6_9ENTR</name>
<proteinExistence type="predicted"/>
<keyword evidence="1" id="KW-0378">Hydrolase</keyword>
<dbReference type="PROSITE" id="PS50203">
    <property type="entry name" value="CALPAIN_CAT"/>
    <property type="match status" value="1"/>
</dbReference>
<keyword evidence="4" id="KW-1185">Reference proteome</keyword>
<evidence type="ECO:0000259" key="2">
    <source>
        <dbReference type="PROSITE" id="PS50203"/>
    </source>
</evidence>
<dbReference type="EMBL" id="RPOH01000010">
    <property type="protein sequence ID" value="RPH30224.1"/>
    <property type="molecule type" value="Genomic_DNA"/>
</dbReference>
<evidence type="ECO:0000313" key="4">
    <source>
        <dbReference type="Proteomes" id="UP000268615"/>
    </source>
</evidence>
<dbReference type="RefSeq" id="WP_124022850.1">
    <property type="nucleotide sequence ID" value="NZ_RPOH01000010.1"/>
</dbReference>
<keyword evidence="1" id="KW-0788">Thiol protease</keyword>
<feature type="active site" evidence="1">
    <location>
        <position position="1015"/>
    </location>
</feature>